<dbReference type="Proteomes" id="UP000800041">
    <property type="component" value="Unassembled WGS sequence"/>
</dbReference>
<dbReference type="InterPro" id="IPR006593">
    <property type="entry name" value="Cyt_b561/ferric_Rdtase_TM"/>
</dbReference>
<dbReference type="OrthoDB" id="19261at2759"/>
<organism evidence="10 11">
    <name type="scientific">Aulographum hederae CBS 113979</name>
    <dbReference type="NCBI Taxonomy" id="1176131"/>
    <lineage>
        <taxon>Eukaryota</taxon>
        <taxon>Fungi</taxon>
        <taxon>Dikarya</taxon>
        <taxon>Ascomycota</taxon>
        <taxon>Pezizomycotina</taxon>
        <taxon>Dothideomycetes</taxon>
        <taxon>Pleosporomycetidae</taxon>
        <taxon>Aulographales</taxon>
        <taxon>Aulographaceae</taxon>
    </lineage>
</organism>
<feature type="compositionally biased region" description="Basic and acidic residues" evidence="7">
    <location>
        <begin position="512"/>
        <end position="525"/>
    </location>
</feature>
<feature type="transmembrane region" description="Helical" evidence="8">
    <location>
        <begin position="371"/>
        <end position="391"/>
    </location>
</feature>
<name>A0A6G1GP52_9PEZI</name>
<dbReference type="InterPro" id="IPR015920">
    <property type="entry name" value="Cellobiose_DH-like_cyt"/>
</dbReference>
<evidence type="ECO:0000256" key="7">
    <source>
        <dbReference type="SAM" id="MobiDB-lite"/>
    </source>
</evidence>
<dbReference type="SMART" id="SM00664">
    <property type="entry name" value="DoH"/>
    <property type="match status" value="1"/>
</dbReference>
<evidence type="ECO:0000256" key="2">
    <source>
        <dbReference type="ARBA" id="ARBA00022448"/>
    </source>
</evidence>
<evidence type="ECO:0000313" key="11">
    <source>
        <dbReference type="Proteomes" id="UP000800041"/>
    </source>
</evidence>
<comment type="subcellular location">
    <subcellularLocation>
        <location evidence="1">Membrane</location>
    </subcellularLocation>
</comment>
<feature type="domain" description="DOMON" evidence="9">
    <location>
        <begin position="107"/>
        <end position="236"/>
    </location>
</feature>
<dbReference type="Pfam" id="PF16010">
    <property type="entry name" value="CDH-cyt"/>
    <property type="match status" value="1"/>
</dbReference>
<proteinExistence type="predicted"/>
<evidence type="ECO:0000256" key="6">
    <source>
        <dbReference type="ARBA" id="ARBA00023136"/>
    </source>
</evidence>
<feature type="transmembrane region" description="Helical" evidence="8">
    <location>
        <begin position="338"/>
        <end position="359"/>
    </location>
</feature>
<dbReference type="SMART" id="SM00665">
    <property type="entry name" value="B561"/>
    <property type="match status" value="1"/>
</dbReference>
<dbReference type="InterPro" id="IPR018825">
    <property type="entry name" value="DUF2427"/>
</dbReference>
<feature type="transmembrane region" description="Helical" evidence="8">
    <location>
        <begin position="439"/>
        <end position="458"/>
    </location>
</feature>
<keyword evidence="3 8" id="KW-0812">Transmembrane</keyword>
<sequence>MPYRRVVQKTIRLSIRKYSQLCKHLNLESVISGELTGNTATPIGQTGWRLELEVKTFDLTPRGKARNSRSLFSSFAYASASSSELISRQNPANASSSSTFLWGDAETNITVSVQTVAENGDLFVRMSAPATYSYFGVGIGNGMNNAVMFIAYSEENGQDIILSARTSKSHVEPVYSAALDAAISSDLPPNDPTPNGIRNGTYFLSFRLPAFASSSFAQTVAFDPSSNTQSFLFALGSPNHIPYGRFLNKNAPLRQHNYYGRFSVDMPAATAKTAAQGGFATFGFGTQMKGAAPVGEIKKDKDRASAAHGILMILAFLVVFPSGVLVNKLFGKVKIHAGVQTLGLVIVIVGVGVGGYVSSCYNRSNKARSPHQIIGIIILIALLAQFALGILHHRSYMKNGMPTKLLAPHKKYLGPLVILAGLVNTSIGFRFALTGYWNIIFVPLVLLMVFIVLGAGVVKRFVCGRRQKNREGKPMGTEQLQPPGFVPGQLWPQQPLPTAGGTARGVGGGDVELQRWETTESRRGDPPGYDLGMQPTAPRQMV</sequence>
<feature type="transmembrane region" description="Helical" evidence="8">
    <location>
        <begin position="306"/>
        <end position="326"/>
    </location>
</feature>
<evidence type="ECO:0000256" key="5">
    <source>
        <dbReference type="ARBA" id="ARBA00022989"/>
    </source>
</evidence>
<dbReference type="PROSITE" id="PS50836">
    <property type="entry name" value="DOMON"/>
    <property type="match status" value="1"/>
</dbReference>
<dbReference type="InterPro" id="IPR005018">
    <property type="entry name" value="DOMON_domain"/>
</dbReference>
<protein>
    <recommendedName>
        <fullName evidence="9">DOMON domain-containing protein</fullName>
    </recommendedName>
</protein>
<feature type="region of interest" description="Disordered" evidence="7">
    <location>
        <begin position="469"/>
        <end position="542"/>
    </location>
</feature>
<dbReference type="AlphaFoldDB" id="A0A6G1GP52"/>
<keyword evidence="2" id="KW-0813">Transport</keyword>
<keyword evidence="5 8" id="KW-1133">Transmembrane helix</keyword>
<dbReference type="EMBL" id="ML977183">
    <property type="protein sequence ID" value="KAF1982518.1"/>
    <property type="molecule type" value="Genomic_DNA"/>
</dbReference>
<dbReference type="Pfam" id="PF10348">
    <property type="entry name" value="DUF2427"/>
    <property type="match status" value="1"/>
</dbReference>
<reference evidence="10" key="1">
    <citation type="journal article" date="2020" name="Stud. Mycol.">
        <title>101 Dothideomycetes genomes: a test case for predicting lifestyles and emergence of pathogens.</title>
        <authorList>
            <person name="Haridas S."/>
            <person name="Albert R."/>
            <person name="Binder M."/>
            <person name="Bloem J."/>
            <person name="Labutti K."/>
            <person name="Salamov A."/>
            <person name="Andreopoulos B."/>
            <person name="Baker S."/>
            <person name="Barry K."/>
            <person name="Bills G."/>
            <person name="Bluhm B."/>
            <person name="Cannon C."/>
            <person name="Castanera R."/>
            <person name="Culley D."/>
            <person name="Daum C."/>
            <person name="Ezra D."/>
            <person name="Gonzalez J."/>
            <person name="Henrissat B."/>
            <person name="Kuo A."/>
            <person name="Liang C."/>
            <person name="Lipzen A."/>
            <person name="Lutzoni F."/>
            <person name="Magnuson J."/>
            <person name="Mondo S."/>
            <person name="Nolan M."/>
            <person name="Ohm R."/>
            <person name="Pangilinan J."/>
            <person name="Park H.-J."/>
            <person name="Ramirez L."/>
            <person name="Alfaro M."/>
            <person name="Sun H."/>
            <person name="Tritt A."/>
            <person name="Yoshinaga Y."/>
            <person name="Zwiers L.-H."/>
            <person name="Turgeon B."/>
            <person name="Goodwin S."/>
            <person name="Spatafora J."/>
            <person name="Crous P."/>
            <person name="Grigoriev I."/>
        </authorList>
    </citation>
    <scope>NUCLEOTIDE SEQUENCE</scope>
    <source>
        <strain evidence="10">CBS 113979</strain>
    </source>
</reference>
<dbReference type="CDD" id="cd09630">
    <property type="entry name" value="CDH_like_cytochrome"/>
    <property type="match status" value="1"/>
</dbReference>
<evidence type="ECO:0000259" key="9">
    <source>
        <dbReference type="PROSITE" id="PS50836"/>
    </source>
</evidence>
<keyword evidence="11" id="KW-1185">Reference proteome</keyword>
<dbReference type="PANTHER" id="PTHR47797">
    <property type="entry name" value="DEHYDROGENASE, PUTATIVE (AFU_ORTHOLOGUE AFUA_8G05805)-RELATED"/>
    <property type="match status" value="1"/>
</dbReference>
<evidence type="ECO:0000256" key="3">
    <source>
        <dbReference type="ARBA" id="ARBA00022692"/>
    </source>
</evidence>
<evidence type="ECO:0000256" key="8">
    <source>
        <dbReference type="SAM" id="Phobius"/>
    </source>
</evidence>
<accession>A0A6G1GP52</accession>
<dbReference type="Gene3D" id="1.20.120.1770">
    <property type="match status" value="1"/>
</dbReference>
<dbReference type="SUPFAM" id="SSF49344">
    <property type="entry name" value="CBD9-like"/>
    <property type="match status" value="1"/>
</dbReference>
<evidence type="ECO:0000256" key="1">
    <source>
        <dbReference type="ARBA" id="ARBA00004370"/>
    </source>
</evidence>
<gene>
    <name evidence="10" type="ORF">K402DRAFT_457213</name>
</gene>
<evidence type="ECO:0000313" key="10">
    <source>
        <dbReference type="EMBL" id="KAF1982518.1"/>
    </source>
</evidence>
<dbReference type="PANTHER" id="PTHR47797:SF1">
    <property type="entry name" value="CYTOCHROME B561 DOMAIN-CONTAINING PROTEIN-RELATED"/>
    <property type="match status" value="1"/>
</dbReference>
<keyword evidence="6 8" id="KW-0472">Membrane</keyword>
<keyword evidence="4" id="KW-0249">Electron transport</keyword>
<dbReference type="Gene3D" id="2.60.40.1210">
    <property type="entry name" value="Cellobiose dehydrogenase, cytochrome domain"/>
    <property type="match status" value="1"/>
</dbReference>
<feature type="transmembrane region" description="Helical" evidence="8">
    <location>
        <begin position="412"/>
        <end position="433"/>
    </location>
</feature>
<dbReference type="GO" id="GO:0016020">
    <property type="term" value="C:membrane"/>
    <property type="evidence" value="ECO:0007669"/>
    <property type="project" value="UniProtKB-SubCell"/>
</dbReference>
<evidence type="ECO:0000256" key="4">
    <source>
        <dbReference type="ARBA" id="ARBA00022982"/>
    </source>
</evidence>